<dbReference type="Gene3D" id="3.40.50.10090">
    <property type="match status" value="2"/>
</dbReference>
<proteinExistence type="predicted"/>
<keyword evidence="3" id="KW-1185">Reference proteome</keyword>
<dbReference type="Pfam" id="PF02602">
    <property type="entry name" value="HEM4"/>
    <property type="match status" value="1"/>
</dbReference>
<dbReference type="Proteomes" id="UP001139347">
    <property type="component" value="Unassembled WGS sequence"/>
</dbReference>
<feature type="domain" description="Tetrapyrrole biosynthesis uroporphyrinogen III synthase" evidence="1">
    <location>
        <begin position="20"/>
        <end position="252"/>
    </location>
</feature>
<dbReference type="AlphaFoldDB" id="A0A9X1WSR3"/>
<comment type="caution">
    <text evidence="2">The sequence shown here is derived from an EMBL/GenBank/DDBJ whole genome shotgun (WGS) entry which is preliminary data.</text>
</comment>
<dbReference type="EMBL" id="JALIRP010000005">
    <property type="protein sequence ID" value="MCJ8012845.1"/>
    <property type="molecule type" value="Genomic_DNA"/>
</dbReference>
<evidence type="ECO:0000259" key="1">
    <source>
        <dbReference type="Pfam" id="PF02602"/>
    </source>
</evidence>
<dbReference type="PANTHER" id="PTHR40082">
    <property type="entry name" value="BLR5956 PROTEIN"/>
    <property type="match status" value="1"/>
</dbReference>
<dbReference type="PANTHER" id="PTHR40082:SF1">
    <property type="entry name" value="BLR5956 PROTEIN"/>
    <property type="match status" value="1"/>
</dbReference>
<organism evidence="2 3">
    <name type="scientific">Paenibacillus mangrovi</name>
    <dbReference type="NCBI Taxonomy" id="2931978"/>
    <lineage>
        <taxon>Bacteria</taxon>
        <taxon>Bacillati</taxon>
        <taxon>Bacillota</taxon>
        <taxon>Bacilli</taxon>
        <taxon>Bacillales</taxon>
        <taxon>Paenibacillaceae</taxon>
        <taxon>Paenibacillus</taxon>
    </lineage>
</organism>
<gene>
    <name evidence="2" type="ORF">MUG84_14000</name>
</gene>
<dbReference type="SUPFAM" id="SSF69618">
    <property type="entry name" value="HemD-like"/>
    <property type="match status" value="1"/>
</dbReference>
<dbReference type="InterPro" id="IPR039793">
    <property type="entry name" value="UROS/Hem4"/>
</dbReference>
<dbReference type="InterPro" id="IPR003754">
    <property type="entry name" value="4pyrrol_synth_uPrphyn_synth"/>
</dbReference>
<evidence type="ECO:0000313" key="3">
    <source>
        <dbReference type="Proteomes" id="UP001139347"/>
    </source>
</evidence>
<dbReference type="GO" id="GO:0006780">
    <property type="term" value="P:uroporphyrinogen III biosynthetic process"/>
    <property type="evidence" value="ECO:0007669"/>
    <property type="project" value="InterPro"/>
</dbReference>
<dbReference type="NCBIfam" id="NF004584">
    <property type="entry name" value="PRK05928.2-1"/>
    <property type="match status" value="1"/>
</dbReference>
<evidence type="ECO:0000313" key="2">
    <source>
        <dbReference type="EMBL" id="MCJ8012845.1"/>
    </source>
</evidence>
<dbReference type="InterPro" id="IPR036108">
    <property type="entry name" value="4pyrrol_syn_uPrphyn_synt_sf"/>
</dbReference>
<dbReference type="EC" id="4.2.1.75" evidence="2"/>
<protein>
    <submittedName>
        <fullName evidence="2">Uroporphyrinogen-III synthase</fullName>
        <ecNumber evidence="2">4.2.1.75</ecNumber>
    </submittedName>
</protein>
<accession>A0A9X1WSR3</accession>
<sequence>MANRLAGRTIALTGPRKAEDMVKIVEKMGGTALIRPAQGTVFLDDAKVRSFLEGWIAKPPSWTILTTGMGLDALIGVASDMGAQEEFLETLRNSSIAARGYKTVNALRKRGLAPLVRDDDGSTSGLIRSLEEFGFHAEDVVLQLHGDPAPKLEAWLVEQGTEVRKVLPYQHIPPESEQLEQLLDEILQHQVDAAAFTSAPQVRNLVEYARSHGKLEKLVYAFEGPVVAAAVGKMTAQALLEEGITRVVYPPEDERMGSMMVELARYFQTEAENLIN</sequence>
<name>A0A9X1WSR3_9BACL</name>
<reference evidence="2" key="1">
    <citation type="submission" date="2022-04" db="EMBL/GenBank/DDBJ databases">
        <title>Paenibacillus mangrovi sp. nov., a novel endophytic bacterium isolated from bark of Kandelia candel.</title>
        <authorList>
            <person name="Tuo L."/>
        </authorList>
    </citation>
    <scope>NUCLEOTIDE SEQUENCE</scope>
    <source>
        <strain evidence="2">KQZ6P-2</strain>
    </source>
</reference>
<dbReference type="RefSeq" id="WP_244725666.1">
    <property type="nucleotide sequence ID" value="NZ_JALIRP010000005.1"/>
</dbReference>
<dbReference type="GO" id="GO:0004852">
    <property type="term" value="F:uroporphyrinogen-III synthase activity"/>
    <property type="evidence" value="ECO:0007669"/>
    <property type="project" value="UniProtKB-EC"/>
</dbReference>
<dbReference type="CDD" id="cd06578">
    <property type="entry name" value="HemD"/>
    <property type="match status" value="1"/>
</dbReference>
<keyword evidence="2" id="KW-0456">Lyase</keyword>